<dbReference type="GO" id="GO:0005524">
    <property type="term" value="F:ATP binding"/>
    <property type="evidence" value="ECO:0007669"/>
    <property type="project" value="UniProtKB-UniRule"/>
</dbReference>
<evidence type="ECO:0000256" key="1">
    <source>
        <dbReference type="ARBA" id="ARBA00004141"/>
    </source>
</evidence>
<dbReference type="AlphaFoldDB" id="U4LSQ0"/>
<dbReference type="InterPro" id="IPR023298">
    <property type="entry name" value="ATPase_P-typ_TM_dom_sf"/>
</dbReference>
<keyword evidence="13" id="KW-1185">Reference proteome</keyword>
<evidence type="ECO:0000259" key="11">
    <source>
        <dbReference type="Pfam" id="PF00122"/>
    </source>
</evidence>
<dbReference type="InterPro" id="IPR017969">
    <property type="entry name" value="Heavy-metal-associated_CS"/>
</dbReference>
<protein>
    <submittedName>
        <fullName evidence="12">Similar to Copper-exporting P-type ATPase A acc. no. Q2YWA3</fullName>
    </submittedName>
</protein>
<dbReference type="Proteomes" id="UP000018144">
    <property type="component" value="Unassembled WGS sequence"/>
</dbReference>
<dbReference type="InterPro" id="IPR036163">
    <property type="entry name" value="HMA_dom_sf"/>
</dbReference>
<evidence type="ECO:0000313" key="12">
    <source>
        <dbReference type="EMBL" id="CCX34669.1"/>
    </source>
</evidence>
<dbReference type="CDD" id="cd00371">
    <property type="entry name" value="HMA"/>
    <property type="match status" value="1"/>
</dbReference>
<dbReference type="SUPFAM" id="SSF81665">
    <property type="entry name" value="Calcium ATPase, transmembrane domain M"/>
    <property type="match status" value="1"/>
</dbReference>
<feature type="transmembrane region" description="Helical" evidence="10">
    <location>
        <begin position="401"/>
        <end position="420"/>
    </location>
</feature>
<feature type="transmembrane region" description="Helical" evidence="10">
    <location>
        <begin position="357"/>
        <end position="381"/>
    </location>
</feature>
<evidence type="ECO:0000313" key="13">
    <source>
        <dbReference type="Proteomes" id="UP000018144"/>
    </source>
</evidence>
<dbReference type="GO" id="GO:0016020">
    <property type="term" value="C:membrane"/>
    <property type="evidence" value="ECO:0007669"/>
    <property type="project" value="UniProtKB-SubCell"/>
</dbReference>
<comment type="similarity">
    <text evidence="2 10">Belongs to the cation transport ATPase (P-type) (TC 3.A.3) family. Type IB subfamily.</text>
</comment>
<dbReference type="InterPro" id="IPR059000">
    <property type="entry name" value="ATPase_P-type_domA"/>
</dbReference>
<gene>
    <name evidence="12" type="ORF">PCON_04164</name>
</gene>
<keyword evidence="4 10" id="KW-0479">Metal-binding</keyword>
<feature type="transmembrane region" description="Helical" evidence="10">
    <location>
        <begin position="1096"/>
        <end position="1116"/>
    </location>
</feature>
<dbReference type="GO" id="GO:0055070">
    <property type="term" value="P:copper ion homeostasis"/>
    <property type="evidence" value="ECO:0007669"/>
    <property type="project" value="TreeGrafter"/>
</dbReference>
<keyword evidence="8 10" id="KW-1133">Transmembrane helix</keyword>
<dbReference type="Pfam" id="PF00702">
    <property type="entry name" value="Hydrolase"/>
    <property type="match status" value="1"/>
</dbReference>
<dbReference type="Pfam" id="PF00122">
    <property type="entry name" value="E1-E2_ATPase"/>
    <property type="match status" value="1"/>
</dbReference>
<evidence type="ECO:0000256" key="9">
    <source>
        <dbReference type="ARBA" id="ARBA00023136"/>
    </source>
</evidence>
<comment type="subcellular location">
    <subcellularLocation>
        <location evidence="1">Membrane</location>
        <topology evidence="1">Multi-pass membrane protein</topology>
    </subcellularLocation>
</comment>
<dbReference type="InterPro" id="IPR018303">
    <property type="entry name" value="ATPase_P-typ_P_site"/>
</dbReference>
<evidence type="ECO:0000256" key="8">
    <source>
        <dbReference type="ARBA" id="ARBA00022989"/>
    </source>
</evidence>
<evidence type="ECO:0000256" key="6">
    <source>
        <dbReference type="ARBA" id="ARBA00022840"/>
    </source>
</evidence>
<dbReference type="SUPFAM" id="SSF81653">
    <property type="entry name" value="Calcium ATPase, transduction domain A"/>
    <property type="match status" value="1"/>
</dbReference>
<accession>U4LSQ0</accession>
<dbReference type="InterPro" id="IPR023299">
    <property type="entry name" value="ATPase_P-typ_cyto_dom_N"/>
</dbReference>
<dbReference type="InterPro" id="IPR027256">
    <property type="entry name" value="P-typ_ATPase_IB"/>
</dbReference>
<feature type="transmembrane region" description="Helical" evidence="10">
    <location>
        <begin position="1063"/>
        <end position="1084"/>
    </location>
</feature>
<evidence type="ECO:0000256" key="2">
    <source>
        <dbReference type="ARBA" id="ARBA00006024"/>
    </source>
</evidence>
<dbReference type="InterPro" id="IPR044492">
    <property type="entry name" value="P_typ_ATPase_HD_dom"/>
</dbReference>
<dbReference type="PANTHER" id="PTHR43520:SF32">
    <property type="entry name" value="COPPER RESISTANCE P-TYPE ATPASE (EUROFUNG)"/>
    <property type="match status" value="1"/>
</dbReference>
<organism evidence="12 13">
    <name type="scientific">Pyronema omphalodes (strain CBS 100304)</name>
    <name type="common">Pyronema confluens</name>
    <dbReference type="NCBI Taxonomy" id="1076935"/>
    <lineage>
        <taxon>Eukaryota</taxon>
        <taxon>Fungi</taxon>
        <taxon>Dikarya</taxon>
        <taxon>Ascomycota</taxon>
        <taxon>Pezizomycotina</taxon>
        <taxon>Pezizomycetes</taxon>
        <taxon>Pezizales</taxon>
        <taxon>Pyronemataceae</taxon>
        <taxon>Pyronema</taxon>
    </lineage>
</organism>
<dbReference type="NCBIfam" id="TIGR01494">
    <property type="entry name" value="ATPase_P-type"/>
    <property type="match status" value="1"/>
</dbReference>
<reference evidence="12 13" key="1">
    <citation type="journal article" date="2013" name="PLoS Genet.">
        <title>The genome and development-dependent transcriptomes of Pyronema confluens: a window into fungal evolution.</title>
        <authorList>
            <person name="Traeger S."/>
            <person name="Altegoer F."/>
            <person name="Freitag M."/>
            <person name="Gabaldon T."/>
            <person name="Kempken F."/>
            <person name="Kumar A."/>
            <person name="Marcet-Houben M."/>
            <person name="Poggeler S."/>
            <person name="Stajich J.E."/>
            <person name="Nowrousian M."/>
        </authorList>
    </citation>
    <scope>NUCLEOTIDE SEQUENCE [LARGE SCALE GENOMIC DNA]</scope>
    <source>
        <strain evidence="13">CBS 100304</strain>
        <tissue evidence="12">Vegetative mycelium</tissue>
    </source>
</reference>
<keyword evidence="5 10" id="KW-0547">Nucleotide-binding</keyword>
<dbReference type="InterPro" id="IPR023214">
    <property type="entry name" value="HAD_sf"/>
</dbReference>
<feature type="transmembrane region" description="Helical" evidence="10">
    <location>
        <begin position="455"/>
        <end position="477"/>
    </location>
</feature>
<feature type="transmembrane region" description="Helical" evidence="10">
    <location>
        <begin position="715"/>
        <end position="741"/>
    </location>
</feature>
<keyword evidence="9 10" id="KW-0472">Membrane</keyword>
<keyword evidence="7" id="KW-1278">Translocase</keyword>
<dbReference type="Gene3D" id="2.70.150.10">
    <property type="entry name" value="Calcium-transporting ATPase, cytoplasmic transduction domain A"/>
    <property type="match status" value="1"/>
</dbReference>
<dbReference type="PANTHER" id="PTHR43520">
    <property type="entry name" value="ATP7, ISOFORM B"/>
    <property type="match status" value="1"/>
</dbReference>
<dbReference type="OrthoDB" id="432719at2759"/>
<dbReference type="eggNOG" id="KOG0207">
    <property type="taxonomic scope" value="Eukaryota"/>
</dbReference>
<feature type="transmembrane region" description="Helical" evidence="10">
    <location>
        <begin position="673"/>
        <end position="695"/>
    </location>
</feature>
<dbReference type="SFLD" id="SFLDF00027">
    <property type="entry name" value="p-type_atpase"/>
    <property type="match status" value="1"/>
</dbReference>
<name>U4LSQ0_PYROM</name>
<proteinExistence type="inferred from homology"/>
<evidence type="ECO:0000256" key="4">
    <source>
        <dbReference type="ARBA" id="ARBA00022723"/>
    </source>
</evidence>
<dbReference type="OMA" id="DVIRVPH"/>
<dbReference type="InterPro" id="IPR036412">
    <property type="entry name" value="HAD-like_sf"/>
</dbReference>
<dbReference type="NCBIfam" id="TIGR01525">
    <property type="entry name" value="ATPase-IB_hvy"/>
    <property type="match status" value="1"/>
</dbReference>
<sequence>MTEERDYTTTSVTIPNLHCPSCSDYISSLLQLLSPAPQSITSSIQDQLITIVHSHLILPQDIINTLLGAEFEVSNISQFPTSNTNESSSDSTTSEALAALLQSARRVTLQRFSRRNSYQQISEKHLEYCIKCQREQTRKTPISPVVSTQSEMLNNLTEHPSTILAPQAGLKPRTFDVTVSIEGMTCSICSGQIVRTVEALGDWILEANANNITDSGSVTFLATGDGKSQVDEIVQEINSIGYDAKLLKLTRRSSPGETTTRRSMKLSVLNIRDEAHVQRIRMDLSTAFNDAVQVDQLPSIGSEPSLMKITYTPALPEVSIRKIIAVVAATDCKVSVHHDETIEESRLRIQKKKRWGYLIRLIVCVVIAIPTFLIGVLWMALVPSKNSTRMWFESPIWAGNASRIEWALLFLSTPVMFYCANQFHWRSIRDITKMWGPKSQVPVFERLYRFGSMNLLISLGVTVSYLSSVAMLAIAATRDPHHGEMKGHVSTYFDSTVFLTMFLLMGKFLESHTKSLAANDVSFLTKWRPREARLLESSADISASSPILVQPVSPETQDSNPSYPPRNLQILDVPVSHLEINDLVLIRNGDSPPCDSILISGTTVFDESSVSGESVPVHKAPGDILLAGTTNLGSPVHARITTIAGESMIDKILDAVRSGQNKNAPIERIAENITAYFVPVICLLAVVTWLVWLGLGMTGKLPEDYKDINEGGWPLWSLSFAIAVFVVACPCGIGLAAPCALHIGNGLAAKLAILARGGGEAFERAAGIQVMVFDKTGTLTRGSDMVVTDEKMFWMGDDEQEKAYLIAKLLEEGSSHPLARAVVRYCEPKTQIRGRSVKMEEVAGKGSRGRIEIDGKNYRAVIGSENFLVENGVVGIDGHQELLTEWKTAGKSVILVAIMEDSEETNNPMKLVTIWATADPIRDEAPMVVEGLKKMGVSVWMLSGDNAITAQAVARQVGIPEANVLAGLLPTEKADKIEYLQSLPHPKSKTSLILSRRDPSRTVVAFLGDGINDSPALRKADVGISVGSGSDIAQQTASFILITSNLNSLLTLISLSRAVVRRIMFNFAWACVFNLTAIPLAAGVAYPGKRIRLAPVWAALAMALSSVSVITCSLLLRTEWWGIGYRAGKKAPRLGVVN</sequence>
<dbReference type="GO" id="GO:0016887">
    <property type="term" value="F:ATP hydrolysis activity"/>
    <property type="evidence" value="ECO:0007669"/>
    <property type="project" value="InterPro"/>
</dbReference>
<keyword evidence="3 10" id="KW-0812">Transmembrane</keyword>
<dbReference type="Gene3D" id="3.40.50.1000">
    <property type="entry name" value="HAD superfamily/HAD-like"/>
    <property type="match status" value="1"/>
</dbReference>
<dbReference type="SFLD" id="SFLDS00003">
    <property type="entry name" value="Haloacid_Dehalogenase"/>
    <property type="match status" value="1"/>
</dbReference>
<dbReference type="SFLD" id="SFLDG00002">
    <property type="entry name" value="C1.7:_P-type_atpase_like"/>
    <property type="match status" value="1"/>
</dbReference>
<dbReference type="GO" id="GO:0043682">
    <property type="term" value="F:P-type divalent copper transporter activity"/>
    <property type="evidence" value="ECO:0007669"/>
    <property type="project" value="TreeGrafter"/>
</dbReference>
<evidence type="ECO:0000256" key="7">
    <source>
        <dbReference type="ARBA" id="ARBA00022967"/>
    </source>
</evidence>
<keyword evidence="6 10" id="KW-0067">ATP-binding</keyword>
<dbReference type="GO" id="GO:0005507">
    <property type="term" value="F:copper ion binding"/>
    <property type="evidence" value="ECO:0007669"/>
    <property type="project" value="TreeGrafter"/>
</dbReference>
<dbReference type="Gene3D" id="3.40.1110.10">
    <property type="entry name" value="Calcium-transporting ATPase, cytoplasmic domain N"/>
    <property type="match status" value="1"/>
</dbReference>
<feature type="domain" description="P-type ATPase A" evidence="11">
    <location>
        <begin position="569"/>
        <end position="656"/>
    </location>
</feature>
<dbReference type="PRINTS" id="PR00119">
    <property type="entry name" value="CATATPASE"/>
</dbReference>
<dbReference type="SUPFAM" id="SSF56784">
    <property type="entry name" value="HAD-like"/>
    <property type="match status" value="1"/>
</dbReference>
<dbReference type="STRING" id="1076935.U4LSQ0"/>
<dbReference type="Gene3D" id="3.30.70.100">
    <property type="match status" value="1"/>
</dbReference>
<dbReference type="PROSITE" id="PS01047">
    <property type="entry name" value="HMA_1"/>
    <property type="match status" value="1"/>
</dbReference>
<evidence type="ECO:0000256" key="10">
    <source>
        <dbReference type="RuleBase" id="RU362081"/>
    </source>
</evidence>
<dbReference type="InterPro" id="IPR008250">
    <property type="entry name" value="ATPase_P-typ_transduc_dom_A_sf"/>
</dbReference>
<dbReference type="InterPro" id="IPR001757">
    <property type="entry name" value="P_typ_ATPase"/>
</dbReference>
<dbReference type="SUPFAM" id="SSF81660">
    <property type="entry name" value="Metal cation-transporting ATPase, ATP-binding domain N"/>
    <property type="match status" value="1"/>
</dbReference>
<dbReference type="SUPFAM" id="SSF55008">
    <property type="entry name" value="HMA, heavy metal-associated domain"/>
    <property type="match status" value="1"/>
</dbReference>
<evidence type="ECO:0000256" key="3">
    <source>
        <dbReference type="ARBA" id="ARBA00022692"/>
    </source>
</evidence>
<feature type="transmembrane region" description="Helical" evidence="10">
    <location>
        <begin position="489"/>
        <end position="509"/>
    </location>
</feature>
<dbReference type="EMBL" id="HF936600">
    <property type="protein sequence ID" value="CCX34669.1"/>
    <property type="molecule type" value="Genomic_DNA"/>
</dbReference>
<dbReference type="InterPro" id="IPR006121">
    <property type="entry name" value="HMA_dom"/>
</dbReference>
<evidence type="ECO:0000256" key="5">
    <source>
        <dbReference type="ARBA" id="ARBA00022741"/>
    </source>
</evidence>
<dbReference type="PROSITE" id="PS00154">
    <property type="entry name" value="ATPASE_E1_E2"/>
    <property type="match status" value="1"/>
</dbReference>